<reference evidence="1" key="1">
    <citation type="journal article" date="2014" name="Int. J. Syst. Evol. Microbiol.">
        <title>Complete genome sequence of Corynebacterium casei LMG S-19264T (=DSM 44701T), isolated from a smear-ripened cheese.</title>
        <authorList>
            <consortium name="US DOE Joint Genome Institute (JGI-PGF)"/>
            <person name="Walter F."/>
            <person name="Albersmeier A."/>
            <person name="Kalinowski J."/>
            <person name="Ruckert C."/>
        </authorList>
    </citation>
    <scope>NUCLEOTIDE SEQUENCE</scope>
    <source>
        <strain evidence="1">KCTC 12344</strain>
    </source>
</reference>
<dbReference type="OrthoDB" id="8757879at2"/>
<dbReference type="Proteomes" id="UP000619512">
    <property type="component" value="Unassembled WGS sequence"/>
</dbReference>
<dbReference type="EMBL" id="BMWW01000001">
    <property type="protein sequence ID" value="GGY75166.1"/>
    <property type="molecule type" value="Genomic_DNA"/>
</dbReference>
<evidence type="ECO:0000313" key="2">
    <source>
        <dbReference type="EMBL" id="QBQ36467.1"/>
    </source>
</evidence>
<dbReference type="EMBL" id="CP038026">
    <property type="protein sequence ID" value="QBQ36467.1"/>
    <property type="molecule type" value="Genomic_DNA"/>
</dbReference>
<protein>
    <submittedName>
        <fullName evidence="1">Uncharacterized protein</fullName>
    </submittedName>
</protein>
<proteinExistence type="predicted"/>
<reference evidence="1" key="3">
    <citation type="submission" date="2022-12" db="EMBL/GenBank/DDBJ databases">
        <authorList>
            <person name="Sun Q."/>
            <person name="Kim S."/>
        </authorList>
    </citation>
    <scope>NUCLEOTIDE SEQUENCE</scope>
    <source>
        <strain evidence="1">KCTC 12344</strain>
    </source>
</reference>
<keyword evidence="3" id="KW-1185">Reference proteome</keyword>
<dbReference type="Proteomes" id="UP000294359">
    <property type="component" value="Chromosome"/>
</dbReference>
<evidence type="ECO:0000313" key="1">
    <source>
        <dbReference type="EMBL" id="GGY75166.1"/>
    </source>
</evidence>
<dbReference type="AlphaFoldDB" id="A0A4P7BER0"/>
<reference evidence="2 3" key="2">
    <citation type="submission" date="2019-03" db="EMBL/GenBank/DDBJ databases">
        <title>Draft Genome Sequences of Six Type Strains of the Genus Massilia.</title>
        <authorList>
            <person name="Miess H."/>
            <person name="Frediansyhah A."/>
            <person name="Gross H."/>
        </authorList>
    </citation>
    <scope>NUCLEOTIDE SEQUENCE [LARGE SCALE GENOMIC DNA]</scope>
    <source>
        <strain evidence="2 3">DSM 17505</strain>
    </source>
</reference>
<sequence length="76" mass="7955">MAIAHRTAAQLAANLLVNRVRLRAGRDWESALCPAMPQSGWLAATEHDLMTWLDTGGFAAGELPPAGVGAQTKTAA</sequence>
<evidence type="ECO:0000313" key="3">
    <source>
        <dbReference type="Proteomes" id="UP000294359"/>
    </source>
</evidence>
<accession>A0A4P7BER0</accession>
<evidence type="ECO:0000313" key="4">
    <source>
        <dbReference type="Proteomes" id="UP000619512"/>
    </source>
</evidence>
<dbReference type="RefSeq" id="WP_134384748.1">
    <property type="nucleotide sequence ID" value="NZ_BMWW01000001.1"/>
</dbReference>
<name>A0A4P7BER0_9BURK</name>
<organism evidence="1 4">
    <name type="scientific">Pseudoduganella plicata</name>
    <dbReference type="NCBI Taxonomy" id="321984"/>
    <lineage>
        <taxon>Bacteria</taxon>
        <taxon>Pseudomonadati</taxon>
        <taxon>Pseudomonadota</taxon>
        <taxon>Betaproteobacteria</taxon>
        <taxon>Burkholderiales</taxon>
        <taxon>Oxalobacteraceae</taxon>
        <taxon>Telluria group</taxon>
        <taxon>Pseudoduganella</taxon>
    </lineage>
</organism>
<gene>
    <name evidence="2" type="ORF">E1742_10045</name>
    <name evidence="1" type="ORF">GCM10007388_04560</name>
</gene>